<proteinExistence type="predicted"/>
<reference evidence="3" key="1">
    <citation type="journal article" date="2019" name="Int. J. Syst. Evol. Microbiol.">
        <title>The Global Catalogue of Microorganisms (GCM) 10K type strain sequencing project: providing services to taxonomists for standard genome sequencing and annotation.</title>
        <authorList>
            <consortium name="The Broad Institute Genomics Platform"/>
            <consortium name="The Broad Institute Genome Sequencing Center for Infectious Disease"/>
            <person name="Wu L."/>
            <person name="Ma J."/>
        </authorList>
    </citation>
    <scope>NUCLEOTIDE SEQUENCE [LARGE SCALE GENOMIC DNA]</scope>
    <source>
        <strain evidence="3">JCM 13006</strain>
    </source>
</reference>
<dbReference type="EMBL" id="BAABIS010000001">
    <property type="protein sequence ID" value="GAA4839104.1"/>
    <property type="molecule type" value="Genomic_DNA"/>
</dbReference>
<feature type="region of interest" description="Disordered" evidence="1">
    <location>
        <begin position="1"/>
        <end position="30"/>
    </location>
</feature>
<evidence type="ECO:0000256" key="1">
    <source>
        <dbReference type="SAM" id="MobiDB-lite"/>
    </source>
</evidence>
<keyword evidence="3" id="KW-1185">Reference proteome</keyword>
<dbReference type="Proteomes" id="UP001501752">
    <property type="component" value="Unassembled WGS sequence"/>
</dbReference>
<evidence type="ECO:0000313" key="2">
    <source>
        <dbReference type="EMBL" id="GAA4839104.1"/>
    </source>
</evidence>
<name>A0ABP9DBT1_9ACTN</name>
<sequence length="143" mass="14735">MSRFAITEDGALAASHDHHHDDSETASIHSGTDPVLGCPGLSCILACAAIEDGQADGRPSLHTARASAAGSADSPTTSTCRWDAEHTWFSRGTPQAVVSVAAGQRAGERDTVRVGAQAMLAALPAPITRAHRRALVSLQGSDV</sequence>
<protein>
    <submittedName>
        <fullName evidence="2">Uncharacterized protein</fullName>
    </submittedName>
</protein>
<comment type="caution">
    <text evidence="2">The sequence shown here is derived from an EMBL/GenBank/DDBJ whole genome shotgun (WGS) entry which is preliminary data.</text>
</comment>
<organism evidence="2 3">
    <name type="scientific">Kitasatospora terrestris</name>
    <dbReference type="NCBI Taxonomy" id="258051"/>
    <lineage>
        <taxon>Bacteria</taxon>
        <taxon>Bacillati</taxon>
        <taxon>Actinomycetota</taxon>
        <taxon>Actinomycetes</taxon>
        <taxon>Kitasatosporales</taxon>
        <taxon>Streptomycetaceae</taxon>
        <taxon>Kitasatospora</taxon>
    </lineage>
</organism>
<feature type="region of interest" description="Disordered" evidence="1">
    <location>
        <begin position="56"/>
        <end position="79"/>
    </location>
</feature>
<accession>A0ABP9DBT1</accession>
<gene>
    <name evidence="2" type="ORF">GCM10023235_12990</name>
</gene>
<evidence type="ECO:0000313" key="3">
    <source>
        <dbReference type="Proteomes" id="UP001501752"/>
    </source>
</evidence>
<dbReference type="RefSeq" id="WP_425559579.1">
    <property type="nucleotide sequence ID" value="NZ_BAABIS010000001.1"/>
</dbReference>